<organism evidence="5 6">
    <name type="scientific">Wenyingzhuangia fucanilytica</name>
    <dbReference type="NCBI Taxonomy" id="1790137"/>
    <lineage>
        <taxon>Bacteria</taxon>
        <taxon>Pseudomonadati</taxon>
        <taxon>Bacteroidota</taxon>
        <taxon>Flavobacteriia</taxon>
        <taxon>Flavobacteriales</taxon>
        <taxon>Flavobacteriaceae</taxon>
        <taxon>Wenyingzhuangia</taxon>
    </lineage>
</organism>
<dbReference type="InterPro" id="IPR036390">
    <property type="entry name" value="WH_DNA-bd_sf"/>
</dbReference>
<dbReference type="GO" id="GO:0003700">
    <property type="term" value="F:DNA-binding transcription factor activity"/>
    <property type="evidence" value="ECO:0007669"/>
    <property type="project" value="InterPro"/>
</dbReference>
<dbReference type="STRING" id="1790137.AXE80_05915"/>
<evidence type="ECO:0000256" key="2">
    <source>
        <dbReference type="ARBA" id="ARBA00023125"/>
    </source>
</evidence>
<gene>
    <name evidence="5" type="ORF">AXE80_05915</name>
</gene>
<feature type="domain" description="HTH gntR-type" evidence="4">
    <location>
        <begin position="13"/>
        <end position="81"/>
    </location>
</feature>
<dbReference type="Gene3D" id="1.10.10.10">
    <property type="entry name" value="Winged helix-like DNA-binding domain superfamily/Winged helix DNA-binding domain"/>
    <property type="match status" value="1"/>
</dbReference>
<protein>
    <submittedName>
        <fullName evidence="5">Transcriptional regulator</fullName>
    </submittedName>
</protein>
<dbReference type="SUPFAM" id="SSF46785">
    <property type="entry name" value="Winged helix' DNA-binding domain"/>
    <property type="match status" value="1"/>
</dbReference>
<dbReference type="InterPro" id="IPR028082">
    <property type="entry name" value="Peripla_BP_I"/>
</dbReference>
<keyword evidence="3" id="KW-0804">Transcription</keyword>
<keyword evidence="2" id="KW-0238">DNA-binding</keyword>
<dbReference type="KEGG" id="wfu:AXE80_05915"/>
<dbReference type="InterPro" id="IPR036388">
    <property type="entry name" value="WH-like_DNA-bd_sf"/>
</dbReference>
<accession>A0A1B1Y9I3</accession>
<reference evidence="5 6" key="1">
    <citation type="submission" date="2016-02" db="EMBL/GenBank/DDBJ databases">
        <authorList>
            <person name="Wen L."/>
            <person name="He K."/>
            <person name="Yang H."/>
        </authorList>
    </citation>
    <scope>NUCLEOTIDE SEQUENCE [LARGE SCALE GENOMIC DNA]</scope>
    <source>
        <strain evidence="5 6">CZ1127</strain>
    </source>
</reference>
<dbReference type="Gene3D" id="3.40.50.2300">
    <property type="match status" value="2"/>
</dbReference>
<dbReference type="GO" id="GO:0003677">
    <property type="term" value="F:DNA binding"/>
    <property type="evidence" value="ECO:0007669"/>
    <property type="project" value="UniProtKB-KW"/>
</dbReference>
<dbReference type="InterPro" id="IPR000524">
    <property type="entry name" value="Tscrpt_reg_HTH_GntR"/>
</dbReference>
<dbReference type="AlphaFoldDB" id="A0A1B1Y9I3"/>
<dbReference type="RefSeq" id="WP_068828703.1">
    <property type="nucleotide sequence ID" value="NZ_CP014224.1"/>
</dbReference>
<dbReference type="SMART" id="SM00345">
    <property type="entry name" value="HTH_GNTR"/>
    <property type="match status" value="1"/>
</dbReference>
<dbReference type="EMBL" id="CP014224">
    <property type="protein sequence ID" value="ANW97440.1"/>
    <property type="molecule type" value="Genomic_DNA"/>
</dbReference>
<evidence type="ECO:0000313" key="6">
    <source>
        <dbReference type="Proteomes" id="UP000092967"/>
    </source>
</evidence>
<dbReference type="PANTHER" id="PTHR38445">
    <property type="entry name" value="HTH-TYPE TRANSCRIPTIONAL REPRESSOR YTRA"/>
    <property type="match status" value="1"/>
</dbReference>
<evidence type="ECO:0000259" key="4">
    <source>
        <dbReference type="PROSITE" id="PS50949"/>
    </source>
</evidence>
<dbReference type="Pfam" id="PF00392">
    <property type="entry name" value="GntR"/>
    <property type="match status" value="1"/>
</dbReference>
<evidence type="ECO:0000313" key="5">
    <source>
        <dbReference type="EMBL" id="ANW97440.1"/>
    </source>
</evidence>
<dbReference type="CDD" id="cd07377">
    <property type="entry name" value="WHTH_GntR"/>
    <property type="match status" value="1"/>
</dbReference>
<dbReference type="SUPFAM" id="SSF53822">
    <property type="entry name" value="Periplasmic binding protein-like I"/>
    <property type="match status" value="1"/>
</dbReference>
<name>A0A1B1Y9I3_9FLAO</name>
<dbReference type="PANTHER" id="PTHR38445:SF10">
    <property type="entry name" value="GNTR-FAMILY TRANSCRIPTIONAL REGULATOR"/>
    <property type="match status" value="1"/>
</dbReference>
<dbReference type="Proteomes" id="UP000092967">
    <property type="component" value="Chromosome"/>
</dbReference>
<evidence type="ECO:0000256" key="3">
    <source>
        <dbReference type="ARBA" id="ARBA00023163"/>
    </source>
</evidence>
<sequence length="346" mass="40428">MLNYINFDESSRVPKYLQIIDSIIYNISVGNITAGDKIPSINSMSEEFYLSRDTVARAYNVLKDRKIITSIHGKGNYITRTKIISKTNVLFLVNKMSTYKMDIYKSFINSMGVNTHVDLHFYHSDETLFLELMKKYKMAYDYYVVMPHFKNEKLEHVSYTEEVSRVLNEIPKDKLIVLDNQYHQINGKFIHVYQDFELDIYEALKRGIEKIIKYNKIVLVYPEKSVHPYPKGILNGFRKFCVHHHINFEIIEKVHDDMILKNKDLFITIEEDCLVKLIKQIKDKGVLLGSDIGIISYNDTPLKELLNIASISTDFKMMGELAAYMITNKEKGNIKIPFKFIDRCSI</sequence>
<proteinExistence type="predicted"/>
<keyword evidence="6" id="KW-1185">Reference proteome</keyword>
<dbReference type="OrthoDB" id="742238at2"/>
<evidence type="ECO:0000256" key="1">
    <source>
        <dbReference type="ARBA" id="ARBA00023015"/>
    </source>
</evidence>
<dbReference type="PROSITE" id="PS50949">
    <property type="entry name" value="HTH_GNTR"/>
    <property type="match status" value="1"/>
</dbReference>
<keyword evidence="1" id="KW-0805">Transcription regulation</keyword>